<dbReference type="AlphaFoldDB" id="A0ABD5S8C8"/>
<dbReference type="GO" id="GO:0016020">
    <property type="term" value="C:membrane"/>
    <property type="evidence" value="ECO:0007669"/>
    <property type="project" value="UniProtKB-SubCell"/>
</dbReference>
<sequence>MSRYRTVAAFLALAAIWGSAFMAINAGLAYFPPVLFAALRFDIAGVVMLAYAFYAADDPVPRGRDQWTVVVVGAVLIIAAYHAFLFVGESDPAVTSAIAAVIVSLSPVLTAVFARAFLPSERLTVLGVVGLLVGLLGAVVLAAPDPSNLTGDGTGAKFLVFLAAAAFALGSVLTRVLDSDMEIETMEAWSMLLGAAITHLVAFGLGESAAEIVWTTEALLALGYLAVVASGIGFLIYFELLDRLGPIEINLVSYVAPLFAAVSGWLVLNEGITLPTVVGFFLICVGFALVKRGAISEEIRRSGWLSG</sequence>
<feature type="domain" description="EamA" evidence="6">
    <location>
        <begin position="8"/>
        <end position="141"/>
    </location>
</feature>
<evidence type="ECO:0000256" key="4">
    <source>
        <dbReference type="ARBA" id="ARBA00023136"/>
    </source>
</evidence>
<evidence type="ECO:0000256" key="1">
    <source>
        <dbReference type="ARBA" id="ARBA00004141"/>
    </source>
</evidence>
<dbReference type="PANTHER" id="PTHR32322">
    <property type="entry name" value="INNER MEMBRANE TRANSPORTER"/>
    <property type="match status" value="1"/>
</dbReference>
<dbReference type="RefSeq" id="WP_379779609.1">
    <property type="nucleotide sequence ID" value="NZ_JBHSWW010000034.1"/>
</dbReference>
<keyword evidence="3 5" id="KW-1133">Transmembrane helix</keyword>
<evidence type="ECO:0000313" key="8">
    <source>
        <dbReference type="Proteomes" id="UP001596442"/>
    </source>
</evidence>
<accession>A0ABD5S8C8</accession>
<dbReference type="Proteomes" id="UP001596442">
    <property type="component" value="Unassembled WGS sequence"/>
</dbReference>
<keyword evidence="2 5" id="KW-0812">Transmembrane</keyword>
<keyword evidence="4 5" id="KW-0472">Membrane</keyword>
<proteinExistence type="predicted"/>
<dbReference type="InterPro" id="IPR050638">
    <property type="entry name" value="AA-Vitamin_Transporters"/>
</dbReference>
<dbReference type="InterPro" id="IPR037185">
    <property type="entry name" value="EmrE-like"/>
</dbReference>
<protein>
    <submittedName>
        <fullName evidence="7">DMT family transporter</fullName>
    </submittedName>
</protein>
<evidence type="ECO:0000256" key="5">
    <source>
        <dbReference type="SAM" id="Phobius"/>
    </source>
</evidence>
<dbReference type="PANTHER" id="PTHR32322:SF2">
    <property type="entry name" value="EAMA DOMAIN-CONTAINING PROTEIN"/>
    <property type="match status" value="1"/>
</dbReference>
<feature type="transmembrane region" description="Helical" evidence="5">
    <location>
        <begin position="32"/>
        <end position="55"/>
    </location>
</feature>
<feature type="domain" description="EamA" evidence="6">
    <location>
        <begin position="158"/>
        <end position="290"/>
    </location>
</feature>
<comment type="caution">
    <text evidence="7">The sequence shown here is derived from an EMBL/GenBank/DDBJ whole genome shotgun (WGS) entry which is preliminary data.</text>
</comment>
<reference evidence="7 8" key="1">
    <citation type="journal article" date="2019" name="Int. J. Syst. Evol. Microbiol.">
        <title>The Global Catalogue of Microorganisms (GCM) 10K type strain sequencing project: providing services to taxonomists for standard genome sequencing and annotation.</title>
        <authorList>
            <consortium name="The Broad Institute Genomics Platform"/>
            <consortium name="The Broad Institute Genome Sequencing Center for Infectious Disease"/>
            <person name="Wu L."/>
            <person name="Ma J."/>
        </authorList>
    </citation>
    <scope>NUCLEOTIDE SEQUENCE [LARGE SCALE GENOMIC DNA]</scope>
    <source>
        <strain evidence="7 8">CGMCC 1.3239</strain>
    </source>
</reference>
<feature type="transmembrane region" description="Helical" evidence="5">
    <location>
        <begin position="188"/>
        <end position="206"/>
    </location>
</feature>
<name>A0ABD5S8C8_9EURY</name>
<feature type="transmembrane region" description="Helical" evidence="5">
    <location>
        <begin position="272"/>
        <end position="290"/>
    </location>
</feature>
<feature type="transmembrane region" description="Helical" evidence="5">
    <location>
        <begin position="218"/>
        <end position="237"/>
    </location>
</feature>
<gene>
    <name evidence="7" type="ORF">ACFQEU_04290</name>
</gene>
<feature type="transmembrane region" description="Helical" evidence="5">
    <location>
        <begin position="155"/>
        <end position="176"/>
    </location>
</feature>
<feature type="transmembrane region" description="Helical" evidence="5">
    <location>
        <begin position="125"/>
        <end position="143"/>
    </location>
</feature>
<dbReference type="EMBL" id="JBHSWW010000034">
    <property type="protein sequence ID" value="MFC6752685.1"/>
    <property type="molecule type" value="Genomic_DNA"/>
</dbReference>
<dbReference type="InterPro" id="IPR000620">
    <property type="entry name" value="EamA_dom"/>
</dbReference>
<dbReference type="SUPFAM" id="SSF103481">
    <property type="entry name" value="Multidrug resistance efflux transporter EmrE"/>
    <property type="match status" value="2"/>
</dbReference>
<feature type="transmembrane region" description="Helical" evidence="5">
    <location>
        <begin position="93"/>
        <end position="118"/>
    </location>
</feature>
<dbReference type="Pfam" id="PF00892">
    <property type="entry name" value="EamA"/>
    <property type="match status" value="2"/>
</dbReference>
<evidence type="ECO:0000259" key="6">
    <source>
        <dbReference type="Pfam" id="PF00892"/>
    </source>
</evidence>
<feature type="transmembrane region" description="Helical" evidence="5">
    <location>
        <begin position="67"/>
        <end position="87"/>
    </location>
</feature>
<comment type="subcellular location">
    <subcellularLocation>
        <location evidence="1">Membrane</location>
        <topology evidence="1">Multi-pass membrane protein</topology>
    </subcellularLocation>
</comment>
<evidence type="ECO:0000313" key="7">
    <source>
        <dbReference type="EMBL" id="MFC6752685.1"/>
    </source>
</evidence>
<organism evidence="7 8">
    <name type="scientific">Halorubrum tibetense</name>
    <dbReference type="NCBI Taxonomy" id="175631"/>
    <lineage>
        <taxon>Archaea</taxon>
        <taxon>Methanobacteriati</taxon>
        <taxon>Methanobacteriota</taxon>
        <taxon>Stenosarchaea group</taxon>
        <taxon>Halobacteria</taxon>
        <taxon>Halobacteriales</taxon>
        <taxon>Haloferacaceae</taxon>
        <taxon>Halorubrum</taxon>
    </lineage>
</organism>
<evidence type="ECO:0000256" key="2">
    <source>
        <dbReference type="ARBA" id="ARBA00022692"/>
    </source>
</evidence>
<keyword evidence="8" id="KW-1185">Reference proteome</keyword>
<feature type="transmembrane region" description="Helical" evidence="5">
    <location>
        <begin position="249"/>
        <end position="266"/>
    </location>
</feature>
<evidence type="ECO:0000256" key="3">
    <source>
        <dbReference type="ARBA" id="ARBA00022989"/>
    </source>
</evidence>